<dbReference type="AlphaFoldDB" id="A0A7X0G2U2"/>
<evidence type="ECO:0000256" key="1">
    <source>
        <dbReference type="SAM" id="Phobius"/>
    </source>
</evidence>
<evidence type="ECO:0000259" key="3">
    <source>
        <dbReference type="SMART" id="SM00287"/>
    </source>
</evidence>
<dbReference type="RefSeq" id="WP_185029317.1">
    <property type="nucleotide sequence ID" value="NZ_JACHMQ010000001.1"/>
</dbReference>
<feature type="chain" id="PRO_5038907013" evidence="2">
    <location>
        <begin position="30"/>
        <end position="234"/>
    </location>
</feature>
<dbReference type="InterPro" id="IPR003646">
    <property type="entry name" value="SH3-like_bac-type"/>
</dbReference>
<dbReference type="EMBL" id="JACHMQ010000001">
    <property type="protein sequence ID" value="MBB6398405.1"/>
    <property type="molecule type" value="Genomic_DNA"/>
</dbReference>
<keyword evidence="5" id="KW-1185">Reference proteome</keyword>
<gene>
    <name evidence="4" type="ORF">BKA00_005319</name>
</gene>
<feature type="domain" description="SH3b" evidence="3">
    <location>
        <begin position="123"/>
        <end position="182"/>
    </location>
</feature>
<dbReference type="Gene3D" id="2.30.30.40">
    <property type="entry name" value="SH3 Domains"/>
    <property type="match status" value="2"/>
</dbReference>
<proteinExistence type="predicted"/>
<evidence type="ECO:0000313" key="4">
    <source>
        <dbReference type="EMBL" id="MBB6398405.1"/>
    </source>
</evidence>
<accession>A0A7X0G2U2</accession>
<evidence type="ECO:0000313" key="5">
    <source>
        <dbReference type="Proteomes" id="UP000546324"/>
    </source>
</evidence>
<feature type="signal peptide" evidence="2">
    <location>
        <begin position="1"/>
        <end position="29"/>
    </location>
</feature>
<keyword evidence="1" id="KW-1133">Transmembrane helix</keyword>
<keyword evidence="2" id="KW-0732">Signal</keyword>
<protein>
    <submittedName>
        <fullName evidence="4">Uncharacterized protein YraI</fullName>
    </submittedName>
</protein>
<reference evidence="4 5" key="1">
    <citation type="submission" date="2020-08" db="EMBL/GenBank/DDBJ databases">
        <title>Sequencing the genomes of 1000 actinobacteria strains.</title>
        <authorList>
            <person name="Klenk H.-P."/>
        </authorList>
    </citation>
    <scope>NUCLEOTIDE SEQUENCE [LARGE SCALE GENOMIC DNA]</scope>
    <source>
        <strain evidence="4 5">DSM 43675</strain>
    </source>
</reference>
<organism evidence="4 5">
    <name type="scientific">Actinomadura coerulea</name>
    <dbReference type="NCBI Taxonomy" id="46159"/>
    <lineage>
        <taxon>Bacteria</taxon>
        <taxon>Bacillati</taxon>
        <taxon>Actinomycetota</taxon>
        <taxon>Actinomycetes</taxon>
        <taxon>Streptosporangiales</taxon>
        <taxon>Thermomonosporaceae</taxon>
        <taxon>Actinomadura</taxon>
    </lineage>
</organism>
<dbReference type="SMART" id="SM00287">
    <property type="entry name" value="SH3b"/>
    <property type="match status" value="2"/>
</dbReference>
<keyword evidence="1" id="KW-0472">Membrane</keyword>
<sequence>MRTSARTGMALAVAGAAGGLSLLSGGAVAVAATDAGHAEAAATASRAAVCRYEVTARHGLAVRTGPGVKYRQVGTLPYRKHISADCKNSGWTQLRGSVPPAWIGKWVSRTYLKPIASVSVCRYEVTARHGLAVRNGPGTKFKQVGTLPYGKHIGADCKNSGWTQLRQSVPPAWIGKWVSRTYLKPIKPHGGVMAGGGGTSMSSLPMLAGAGLGVLALGGGIAVAARRRQVKGVS</sequence>
<dbReference type="Proteomes" id="UP000546324">
    <property type="component" value="Unassembled WGS sequence"/>
</dbReference>
<name>A0A7X0G2U2_9ACTN</name>
<feature type="transmembrane region" description="Helical" evidence="1">
    <location>
        <begin position="206"/>
        <end position="225"/>
    </location>
</feature>
<evidence type="ECO:0000256" key="2">
    <source>
        <dbReference type="SAM" id="SignalP"/>
    </source>
</evidence>
<keyword evidence="1" id="KW-0812">Transmembrane</keyword>
<comment type="caution">
    <text evidence="4">The sequence shown here is derived from an EMBL/GenBank/DDBJ whole genome shotgun (WGS) entry which is preliminary data.</text>
</comment>
<feature type="domain" description="SH3b" evidence="3">
    <location>
        <begin position="52"/>
        <end position="111"/>
    </location>
</feature>